<name>A0A0F4YGP7_RASE3</name>
<evidence type="ECO:0000313" key="2">
    <source>
        <dbReference type="EMBL" id="KKA17359.1"/>
    </source>
</evidence>
<dbReference type="EMBL" id="LASV01000663">
    <property type="protein sequence ID" value="KKA17359.1"/>
    <property type="molecule type" value="Genomic_DNA"/>
</dbReference>
<feature type="compositionally biased region" description="Basic and acidic residues" evidence="1">
    <location>
        <begin position="112"/>
        <end position="125"/>
    </location>
</feature>
<feature type="region of interest" description="Disordered" evidence="1">
    <location>
        <begin position="101"/>
        <end position="125"/>
    </location>
</feature>
<dbReference type="AlphaFoldDB" id="A0A0F4YGP7"/>
<sequence length="125" mass="13614">SLFGRVPAMGRGLDDGQYAVPLVPKNVNCCQPKETKQDQQPASPLPGPLSPPSPTRCALAVRPGAFGRLVSMPSVPVTWAGYQRRFLARACRNSIDRKHFRAQLNSGPVQSKQHESRDAIKKGPL</sequence>
<dbReference type="Proteomes" id="UP000053958">
    <property type="component" value="Unassembled WGS sequence"/>
</dbReference>
<protein>
    <submittedName>
        <fullName evidence="2">Uncharacterized protein</fullName>
    </submittedName>
</protein>
<evidence type="ECO:0000313" key="3">
    <source>
        <dbReference type="Proteomes" id="UP000053958"/>
    </source>
</evidence>
<feature type="region of interest" description="Disordered" evidence="1">
    <location>
        <begin position="29"/>
        <end position="55"/>
    </location>
</feature>
<feature type="non-terminal residue" evidence="2">
    <location>
        <position position="1"/>
    </location>
</feature>
<proteinExistence type="predicted"/>
<gene>
    <name evidence="2" type="ORF">T310_8790</name>
</gene>
<keyword evidence="3" id="KW-1185">Reference proteome</keyword>
<organism evidence="2 3">
    <name type="scientific">Rasamsonia emersonii (strain ATCC 16479 / CBS 393.64 / IMI 116815)</name>
    <dbReference type="NCBI Taxonomy" id="1408163"/>
    <lineage>
        <taxon>Eukaryota</taxon>
        <taxon>Fungi</taxon>
        <taxon>Dikarya</taxon>
        <taxon>Ascomycota</taxon>
        <taxon>Pezizomycotina</taxon>
        <taxon>Eurotiomycetes</taxon>
        <taxon>Eurotiomycetidae</taxon>
        <taxon>Eurotiales</taxon>
        <taxon>Trichocomaceae</taxon>
        <taxon>Rasamsonia</taxon>
    </lineage>
</organism>
<dbReference type="RefSeq" id="XP_013323971.1">
    <property type="nucleotide sequence ID" value="XM_013468517.1"/>
</dbReference>
<comment type="caution">
    <text evidence="2">The sequence shown here is derived from an EMBL/GenBank/DDBJ whole genome shotgun (WGS) entry which is preliminary data.</text>
</comment>
<dbReference type="GeneID" id="25320946"/>
<evidence type="ECO:0000256" key="1">
    <source>
        <dbReference type="SAM" id="MobiDB-lite"/>
    </source>
</evidence>
<reference evidence="2 3" key="1">
    <citation type="submission" date="2015-04" db="EMBL/GenBank/DDBJ databases">
        <authorList>
            <person name="Heijne W.H."/>
            <person name="Fedorova N.D."/>
            <person name="Nierman W.C."/>
            <person name="Vollebregt A.W."/>
            <person name="Zhao Z."/>
            <person name="Wu L."/>
            <person name="Kumar M."/>
            <person name="Stam H."/>
            <person name="van den Berg M.A."/>
            <person name="Pel H.J."/>
        </authorList>
    </citation>
    <scope>NUCLEOTIDE SEQUENCE [LARGE SCALE GENOMIC DNA]</scope>
    <source>
        <strain evidence="2 3">CBS 393.64</strain>
    </source>
</reference>
<accession>A0A0F4YGP7</accession>
<feature type="compositionally biased region" description="Pro residues" evidence="1">
    <location>
        <begin position="43"/>
        <end position="54"/>
    </location>
</feature>